<gene>
    <name evidence="2" type="ORF">DND132_1938</name>
</gene>
<dbReference type="EMBL" id="CP003220">
    <property type="protein sequence ID" value="EGB15144.1"/>
    <property type="molecule type" value="Genomic_DNA"/>
</dbReference>
<protein>
    <submittedName>
        <fullName evidence="2">YHS domain protein</fullName>
    </submittedName>
</protein>
<dbReference type="OrthoDB" id="9815497at2"/>
<dbReference type="GO" id="GO:0016491">
    <property type="term" value="F:oxidoreductase activity"/>
    <property type="evidence" value="ECO:0007669"/>
    <property type="project" value="InterPro"/>
</dbReference>
<dbReference type="HOGENOM" id="CLU_185931_0_0_7"/>
<dbReference type="PROSITE" id="PS51257">
    <property type="entry name" value="PROKAR_LIPOPROTEIN"/>
    <property type="match status" value="1"/>
</dbReference>
<dbReference type="AlphaFoldDB" id="F0JGV4"/>
<dbReference type="Proteomes" id="UP000007845">
    <property type="component" value="Chromosome"/>
</dbReference>
<organism evidence="2 3">
    <name type="scientific">Pseudodesulfovibrio mercurii</name>
    <dbReference type="NCBI Taxonomy" id="641491"/>
    <lineage>
        <taxon>Bacteria</taxon>
        <taxon>Pseudomonadati</taxon>
        <taxon>Thermodesulfobacteriota</taxon>
        <taxon>Desulfovibrionia</taxon>
        <taxon>Desulfovibrionales</taxon>
        <taxon>Desulfovibrionaceae</taxon>
    </lineage>
</organism>
<accession>F0JGV4</accession>
<dbReference type="RefSeq" id="WP_014322571.1">
    <property type="nucleotide sequence ID" value="NC_016803.1"/>
</dbReference>
<feature type="chain" id="PRO_5003251009" evidence="1">
    <location>
        <begin position="25"/>
        <end position="95"/>
    </location>
</feature>
<sequence precursor="true">MKRTTWTIVAFVLIACIASVMPWAAGRLHAEPGNQTSCPVMGFDINRDIFTDYKAKRIYFCCPSCPPEFRKKPDFYIAAMQAKGVLPEDAPVEAF</sequence>
<reference evidence="2 3" key="1">
    <citation type="journal article" date="2011" name="J. Bacteriol.">
        <title>Genome sequence of the mercury-methylating strain Desulfovibrio desulfuricans ND132.</title>
        <authorList>
            <person name="Brown S.D."/>
            <person name="Gilmour C.C."/>
            <person name="Kucken A.M."/>
            <person name="Wall J.D."/>
            <person name="Elias D.A."/>
            <person name="Brandt C.C."/>
            <person name="Podar M."/>
            <person name="Chertkov O."/>
            <person name="Held B."/>
            <person name="Bruce D.C."/>
            <person name="Detter J.C."/>
            <person name="Tapia R."/>
            <person name="Han C.S."/>
            <person name="Goodwin L.A."/>
            <person name="Cheng J.F."/>
            <person name="Pitluck S."/>
            <person name="Woyke T."/>
            <person name="Mikhailova N."/>
            <person name="Ivanova N.N."/>
            <person name="Han J."/>
            <person name="Lucas S."/>
            <person name="Lapidus A.L."/>
            <person name="Land M.L."/>
            <person name="Hauser L.J."/>
            <person name="Palumbo A.V."/>
        </authorList>
    </citation>
    <scope>NUCLEOTIDE SEQUENCE [LARGE SCALE GENOMIC DNA]</scope>
    <source>
        <strain evidence="2 3">ND132</strain>
    </source>
</reference>
<dbReference type="KEGG" id="ddn:DND132_1938"/>
<dbReference type="InterPro" id="IPR012348">
    <property type="entry name" value="RNR-like"/>
</dbReference>
<dbReference type="STRING" id="641491.DND132_1938"/>
<evidence type="ECO:0000313" key="2">
    <source>
        <dbReference type="EMBL" id="EGB15144.1"/>
    </source>
</evidence>
<dbReference type="Gene3D" id="1.10.620.20">
    <property type="entry name" value="Ribonucleotide Reductase, subunit A"/>
    <property type="match status" value="1"/>
</dbReference>
<evidence type="ECO:0000313" key="3">
    <source>
        <dbReference type="Proteomes" id="UP000007845"/>
    </source>
</evidence>
<dbReference type="eggNOG" id="COG3350">
    <property type="taxonomic scope" value="Bacteria"/>
</dbReference>
<keyword evidence="3" id="KW-1185">Reference proteome</keyword>
<proteinExistence type="predicted"/>
<feature type="signal peptide" evidence="1">
    <location>
        <begin position="1"/>
        <end position="24"/>
    </location>
</feature>
<name>F0JGV4_9BACT</name>
<keyword evidence="1" id="KW-0732">Signal</keyword>
<evidence type="ECO:0000256" key="1">
    <source>
        <dbReference type="SAM" id="SignalP"/>
    </source>
</evidence>